<dbReference type="GO" id="GO:1904680">
    <property type="term" value="F:peptide transmembrane transporter activity"/>
    <property type="evidence" value="ECO:0007669"/>
    <property type="project" value="TreeGrafter"/>
</dbReference>
<sequence length="534" mass="54366">MKPTTLGSHGLCLLMAAVALTGCGGGSDRGGQAQKAEVVEGGTFTLGLSSDPGSLDPQMSAGSSLFTVTQFAYDPLVGVDGDSGEILPALADSWQVDGTTVTLTLGDGITCADGTPLTAAGIADNINFVADPKNKSPFLGTFLPPGAKAEGDDATRVVTITLARPAPFVLNGLSGLPMVCPKGLADRSALKTATDGTGPYKLVEAAPGDHYTYARRDGYTWGPNGATTATKGLPATVVVKVVENETTAANLLLSGGLNAAAISGPDAERLAKTGLYAATTPALVGEQWYNQRAGRATADAKVRKALTQALDLGQLRKVFTSGRGTPATTLAANEPVACHGDSASGALPATDPQAAGALLDEAGWTKGADGRRAKGGKPLKLTLLYQNNVGSGGDAAAELAVQQWKAIGVEATARSQNETTLINNLFGAGDWDVSWVSVNVSTPDQLVPFLSGPAAPDGNNFAAISNPGYEAAVKKAMATQGAAGCRDWLAAESKLIAGADIVPFAANQVRMFGKGAEFQTPGQLVPTSIRMLAK</sequence>
<gene>
    <name evidence="2" type="ORF">Sru01_02380</name>
</gene>
<dbReference type="InterPro" id="IPR039424">
    <property type="entry name" value="SBP_5"/>
</dbReference>
<evidence type="ECO:0000313" key="2">
    <source>
        <dbReference type="EMBL" id="GII75256.1"/>
    </source>
</evidence>
<protein>
    <submittedName>
        <fullName evidence="2">Peptide ABC transporter substrate-binding protein</fullName>
    </submittedName>
</protein>
<dbReference type="PROSITE" id="PS51257">
    <property type="entry name" value="PROKAR_LIPOPROTEIN"/>
    <property type="match status" value="1"/>
</dbReference>
<dbReference type="AlphaFoldDB" id="A0A919QYS7"/>
<dbReference type="Pfam" id="PF00496">
    <property type="entry name" value="SBP_bac_5"/>
    <property type="match status" value="1"/>
</dbReference>
<dbReference type="InterPro" id="IPR000914">
    <property type="entry name" value="SBP_5_dom"/>
</dbReference>
<dbReference type="GO" id="GO:0042597">
    <property type="term" value="C:periplasmic space"/>
    <property type="evidence" value="ECO:0007669"/>
    <property type="project" value="UniProtKB-ARBA"/>
</dbReference>
<evidence type="ECO:0000259" key="1">
    <source>
        <dbReference type="Pfam" id="PF00496"/>
    </source>
</evidence>
<dbReference type="PANTHER" id="PTHR30290">
    <property type="entry name" value="PERIPLASMIC BINDING COMPONENT OF ABC TRANSPORTER"/>
    <property type="match status" value="1"/>
</dbReference>
<comment type="caution">
    <text evidence="2">The sequence shown here is derived from an EMBL/GenBank/DDBJ whole genome shotgun (WGS) entry which is preliminary data.</text>
</comment>
<dbReference type="PIRSF" id="PIRSF002741">
    <property type="entry name" value="MppA"/>
    <property type="match status" value="1"/>
</dbReference>
<dbReference type="SUPFAM" id="SSF53850">
    <property type="entry name" value="Periplasmic binding protein-like II"/>
    <property type="match status" value="1"/>
</dbReference>
<proteinExistence type="predicted"/>
<dbReference type="Proteomes" id="UP000655287">
    <property type="component" value="Unassembled WGS sequence"/>
</dbReference>
<accession>A0A919QYS7</accession>
<dbReference type="GO" id="GO:0043190">
    <property type="term" value="C:ATP-binding cassette (ABC) transporter complex"/>
    <property type="evidence" value="ECO:0007669"/>
    <property type="project" value="InterPro"/>
</dbReference>
<dbReference type="RefSeq" id="WP_203981921.1">
    <property type="nucleotide sequence ID" value="NZ_BOOU01000003.1"/>
</dbReference>
<dbReference type="Gene3D" id="3.40.190.10">
    <property type="entry name" value="Periplasmic binding protein-like II"/>
    <property type="match status" value="1"/>
</dbReference>
<dbReference type="CDD" id="cd00995">
    <property type="entry name" value="PBP2_NikA_DppA_OppA_like"/>
    <property type="match status" value="1"/>
</dbReference>
<feature type="domain" description="Solute-binding protein family 5" evidence="1">
    <location>
        <begin position="85"/>
        <end position="445"/>
    </location>
</feature>
<dbReference type="Gene3D" id="3.10.105.10">
    <property type="entry name" value="Dipeptide-binding Protein, Domain 3"/>
    <property type="match status" value="1"/>
</dbReference>
<dbReference type="GO" id="GO:0015833">
    <property type="term" value="P:peptide transport"/>
    <property type="evidence" value="ECO:0007669"/>
    <property type="project" value="TreeGrafter"/>
</dbReference>
<organism evidence="2 3">
    <name type="scientific">Sphaerisporangium rufum</name>
    <dbReference type="NCBI Taxonomy" id="1381558"/>
    <lineage>
        <taxon>Bacteria</taxon>
        <taxon>Bacillati</taxon>
        <taxon>Actinomycetota</taxon>
        <taxon>Actinomycetes</taxon>
        <taxon>Streptosporangiales</taxon>
        <taxon>Streptosporangiaceae</taxon>
        <taxon>Sphaerisporangium</taxon>
    </lineage>
</organism>
<keyword evidence="3" id="KW-1185">Reference proteome</keyword>
<dbReference type="EMBL" id="BOOU01000003">
    <property type="protein sequence ID" value="GII75256.1"/>
    <property type="molecule type" value="Genomic_DNA"/>
</dbReference>
<dbReference type="InterPro" id="IPR030678">
    <property type="entry name" value="Peptide/Ni-bd"/>
</dbReference>
<reference evidence="2" key="1">
    <citation type="submission" date="2021-01" db="EMBL/GenBank/DDBJ databases">
        <title>Whole genome shotgun sequence of Sphaerisporangium rufum NBRC 109079.</title>
        <authorList>
            <person name="Komaki H."/>
            <person name="Tamura T."/>
        </authorList>
    </citation>
    <scope>NUCLEOTIDE SEQUENCE</scope>
    <source>
        <strain evidence="2">NBRC 109079</strain>
    </source>
</reference>
<name>A0A919QYS7_9ACTN</name>
<evidence type="ECO:0000313" key="3">
    <source>
        <dbReference type="Proteomes" id="UP000655287"/>
    </source>
</evidence>